<feature type="domain" description="VOC" evidence="1">
    <location>
        <begin position="119"/>
        <end position="232"/>
    </location>
</feature>
<dbReference type="PROSITE" id="PS51819">
    <property type="entry name" value="VOC"/>
    <property type="match status" value="1"/>
</dbReference>
<dbReference type="Pfam" id="PF00903">
    <property type="entry name" value="Glyoxalase"/>
    <property type="match status" value="1"/>
</dbReference>
<dbReference type="InterPro" id="IPR037523">
    <property type="entry name" value="VOC_core"/>
</dbReference>
<dbReference type="KEGG" id="mcee:MCEL_27720"/>
<dbReference type="Proteomes" id="UP000466431">
    <property type="component" value="Chromosome"/>
</dbReference>
<dbReference type="Gene3D" id="3.10.180.10">
    <property type="entry name" value="2,3-Dihydroxybiphenyl 1,2-Dioxygenase, domain 1"/>
    <property type="match status" value="1"/>
</dbReference>
<protein>
    <recommendedName>
        <fullName evidence="1">VOC domain-containing protein</fullName>
    </recommendedName>
</protein>
<keyword evidence="3" id="KW-1185">Reference proteome</keyword>
<evidence type="ECO:0000313" key="2">
    <source>
        <dbReference type="EMBL" id="BBY44477.1"/>
    </source>
</evidence>
<reference evidence="2 3" key="1">
    <citation type="journal article" date="2019" name="Emerg. Microbes Infect.">
        <title>Comprehensive subspecies identification of 175 nontuberculous mycobacteria species based on 7547 genomic profiles.</title>
        <authorList>
            <person name="Matsumoto Y."/>
            <person name="Kinjo T."/>
            <person name="Motooka D."/>
            <person name="Nabeya D."/>
            <person name="Jung N."/>
            <person name="Uechi K."/>
            <person name="Horii T."/>
            <person name="Iida T."/>
            <person name="Fujita J."/>
            <person name="Nakamura S."/>
        </authorList>
    </citation>
    <scope>NUCLEOTIDE SEQUENCE [LARGE SCALE GENOMIC DNA]</scope>
    <source>
        <strain evidence="2 3">JCM 18439</strain>
    </source>
</reference>
<dbReference type="SUPFAM" id="SSF54593">
    <property type="entry name" value="Glyoxalase/Bleomycin resistance protein/Dihydroxybiphenyl dioxygenase"/>
    <property type="match status" value="1"/>
</dbReference>
<accession>A0A7I7RIX8</accession>
<dbReference type="InterPro" id="IPR004360">
    <property type="entry name" value="Glyas_Fos-R_dOase_dom"/>
</dbReference>
<gene>
    <name evidence="2" type="ORF">MCEL_27720</name>
</gene>
<dbReference type="InterPro" id="IPR029068">
    <property type="entry name" value="Glyas_Bleomycin-R_OHBP_Dase"/>
</dbReference>
<dbReference type="AlphaFoldDB" id="A0A7I7RIX8"/>
<proteinExistence type="predicted"/>
<sequence length="234" mass="25678">MLGDFAFAYLISVGDDYRAHTVFVEPVFRDGRLDVGTVGRHTRENTERHGDVTVVWPPREAGGYSLIVDGHAQASDETLTIEPTRAVLHRKATAESPSTSPDCLHDCVPLNEASPGGVRTTRVIADLRVADIEAANSFYVDFLGLSTEDFNLGWVARYTSPDTGANVQLVTRDATAPEDPVVSVCVDDIRAAYAEAQQRGYEIVHPLTKEAWGVQRFFVRAPDGNVLNIVDHRD</sequence>
<dbReference type="EMBL" id="AP022591">
    <property type="protein sequence ID" value="BBY44477.1"/>
    <property type="molecule type" value="Genomic_DNA"/>
</dbReference>
<evidence type="ECO:0000259" key="1">
    <source>
        <dbReference type="PROSITE" id="PS51819"/>
    </source>
</evidence>
<organism evidence="2 3">
    <name type="scientific">Mycolicibacterium celeriflavum</name>
    <name type="common">Mycobacterium celeriflavum</name>
    <dbReference type="NCBI Taxonomy" id="1249101"/>
    <lineage>
        <taxon>Bacteria</taxon>
        <taxon>Bacillati</taxon>
        <taxon>Actinomycetota</taxon>
        <taxon>Actinomycetes</taxon>
        <taxon>Mycobacteriales</taxon>
        <taxon>Mycobacteriaceae</taxon>
        <taxon>Mycolicibacterium</taxon>
    </lineage>
</organism>
<name>A0A7I7RIX8_MYCCF</name>
<evidence type="ECO:0000313" key="3">
    <source>
        <dbReference type="Proteomes" id="UP000466431"/>
    </source>
</evidence>